<dbReference type="AlphaFoldDB" id="A0A9P7YMK9"/>
<reference evidence="2" key="1">
    <citation type="journal article" date="2021" name="IMA Fungus">
        <title>Genomic characterization of three marine fungi, including Emericellopsis atlantica sp. nov. with signatures of a generalist lifestyle and marine biomass degradation.</title>
        <authorList>
            <person name="Hagestad O.C."/>
            <person name="Hou L."/>
            <person name="Andersen J.H."/>
            <person name="Hansen E.H."/>
            <person name="Altermark B."/>
            <person name="Li C."/>
            <person name="Kuhnert E."/>
            <person name="Cox R.J."/>
            <person name="Crous P.W."/>
            <person name="Spatafora J.W."/>
            <person name="Lail K."/>
            <person name="Amirebrahimi M."/>
            <person name="Lipzen A."/>
            <person name="Pangilinan J."/>
            <person name="Andreopoulos W."/>
            <person name="Hayes R.D."/>
            <person name="Ng V."/>
            <person name="Grigoriev I.V."/>
            <person name="Jackson S.A."/>
            <person name="Sutton T.D.S."/>
            <person name="Dobson A.D.W."/>
            <person name="Rama T."/>
        </authorList>
    </citation>
    <scope>NUCLEOTIDE SEQUENCE</scope>
    <source>
        <strain evidence="2">TRa018bII</strain>
    </source>
</reference>
<sequence length="279" mass="29527">MALLTLHPVASLSAMIHKDGCCATVNLASCSDDDFMGKRCKSNGQVARDSITSRGIPTFEPNSVASVLSEAFRTITTLVPTPTSFSTFTLTDHSLLASNPLATALPASIISAAAKHEDLTTTTLHSMTVTSILTVLGPEIVGTPWITRSASSASLFLSETTESVLASGTSESTAKSSPTHKLSLSPSIIAVITSATLSVVGLVVVAALCFRRRQLRRNEDKVTYMMQLPAMEALNGKTSDSQRPVITGGMKISAPIRVRKETRDGQWVDGIGDMSTRSI</sequence>
<dbReference type="EMBL" id="MU251407">
    <property type="protein sequence ID" value="KAG9236439.1"/>
    <property type="molecule type" value="Genomic_DNA"/>
</dbReference>
<gene>
    <name evidence="2" type="ORF">BJ875DRAFT_525718</name>
</gene>
<evidence type="ECO:0000313" key="3">
    <source>
        <dbReference type="Proteomes" id="UP000824998"/>
    </source>
</evidence>
<organism evidence="2 3">
    <name type="scientific">Amylocarpus encephaloides</name>
    <dbReference type="NCBI Taxonomy" id="45428"/>
    <lineage>
        <taxon>Eukaryota</taxon>
        <taxon>Fungi</taxon>
        <taxon>Dikarya</taxon>
        <taxon>Ascomycota</taxon>
        <taxon>Pezizomycotina</taxon>
        <taxon>Leotiomycetes</taxon>
        <taxon>Helotiales</taxon>
        <taxon>Helotiales incertae sedis</taxon>
        <taxon>Amylocarpus</taxon>
    </lineage>
</organism>
<evidence type="ECO:0000313" key="2">
    <source>
        <dbReference type="EMBL" id="KAG9236439.1"/>
    </source>
</evidence>
<accession>A0A9P7YMK9</accession>
<comment type="caution">
    <text evidence="2">The sequence shown here is derived from an EMBL/GenBank/DDBJ whole genome shotgun (WGS) entry which is preliminary data.</text>
</comment>
<protein>
    <submittedName>
        <fullName evidence="2">Uncharacterized protein</fullName>
    </submittedName>
</protein>
<keyword evidence="1" id="KW-0812">Transmembrane</keyword>
<keyword evidence="1" id="KW-0472">Membrane</keyword>
<proteinExistence type="predicted"/>
<evidence type="ECO:0000256" key="1">
    <source>
        <dbReference type="SAM" id="Phobius"/>
    </source>
</evidence>
<name>A0A9P7YMK9_9HELO</name>
<keyword evidence="1" id="KW-1133">Transmembrane helix</keyword>
<keyword evidence="3" id="KW-1185">Reference proteome</keyword>
<feature type="transmembrane region" description="Helical" evidence="1">
    <location>
        <begin position="188"/>
        <end position="210"/>
    </location>
</feature>
<dbReference type="Proteomes" id="UP000824998">
    <property type="component" value="Unassembled WGS sequence"/>
</dbReference>